<proteinExistence type="predicted"/>
<dbReference type="Pfam" id="PF04464">
    <property type="entry name" value="Glyphos_transf"/>
    <property type="match status" value="1"/>
</dbReference>
<evidence type="ECO:0000256" key="1">
    <source>
        <dbReference type="SAM" id="MobiDB-lite"/>
    </source>
</evidence>
<evidence type="ECO:0000313" key="3">
    <source>
        <dbReference type="Proteomes" id="UP000005726"/>
    </source>
</evidence>
<dbReference type="Gene3D" id="3.40.50.12580">
    <property type="match status" value="1"/>
</dbReference>
<organism evidence="2 3">
    <name type="scientific">Candidatus Regiella insecticola LSR1</name>
    <dbReference type="NCBI Taxonomy" id="663321"/>
    <lineage>
        <taxon>Bacteria</taxon>
        <taxon>Pseudomonadati</taxon>
        <taxon>Pseudomonadota</taxon>
        <taxon>Gammaproteobacteria</taxon>
        <taxon>Enterobacterales</taxon>
        <taxon>Enterobacteriaceae</taxon>
        <taxon>aphid secondary symbionts</taxon>
        <taxon>Candidatus Regiella</taxon>
    </lineage>
</organism>
<evidence type="ECO:0000313" key="2">
    <source>
        <dbReference type="EMBL" id="EFL91643.1"/>
    </source>
</evidence>
<feature type="region of interest" description="Disordered" evidence="1">
    <location>
        <begin position="1"/>
        <end position="31"/>
    </location>
</feature>
<dbReference type="RefSeq" id="WP_006704809.1">
    <property type="nucleotide sequence ID" value="NZ_CAWLGB010000004.1"/>
</dbReference>
<dbReference type="GO" id="GO:0047355">
    <property type="term" value="F:CDP-glycerol glycerophosphotransferase activity"/>
    <property type="evidence" value="ECO:0007669"/>
    <property type="project" value="InterPro"/>
</dbReference>
<sequence length="414" mass="47356">MNFELRQGGQGVRPMSVDRLRDSASTRSQRRRNLKGEGYNIIQSLKAISGAIGFNNLPKDQRQITFYSEGKSYWPHLENLLVATLERTDKSVCYLSSSLDDPGLMVKHPQLKTFFIGMGFVRDYVFQTIETPIMVMTMPDLNNFQVKRSRHNVHYVYVQHSLVSLHMIYRHGAFNHYDTICCAGPHHIQEIRAIEKKYNLPEKNLVELGYSRLNSLIEQAKKYPKSESENKGQRKKILIAPSWGSQGLIESGLGHRLVNELIALGHEVILRPHPQTIKFASNQVKKIVNLHEKNPHFTFESCVAGQESLHQSDIMVSDWSGAALEFAFALNKPVIFYDIPQKVNNPQYQDINLEPLEFSIRETIGMIWDGQSPVAEIIELCEQKNKNVLHELSNQYVFNQGQADEVFTQFLGTV</sequence>
<protein>
    <submittedName>
        <fullName evidence="2">Putative CDP-glycerol:Poly(Glycerophosphate) glycerophosphotransferase</fullName>
    </submittedName>
</protein>
<keyword evidence="2" id="KW-0808">Transferase</keyword>
<accession>E0WSV8</accession>
<dbReference type="EMBL" id="GL379592">
    <property type="protein sequence ID" value="EFL91643.1"/>
    <property type="molecule type" value="Genomic_DNA"/>
</dbReference>
<dbReference type="HOGENOM" id="CLU_037413_0_0_6"/>
<reference evidence="2" key="1">
    <citation type="journal article" date="2009" name="Environ. Microbiol.">
        <title>Dynamics of genome evolution in facultative symbionts of aphids.</title>
        <authorList>
            <person name="Degnan P.H."/>
            <person name="Leonardo T.E."/>
            <person name="Cass B.N."/>
            <person name="Hurwitz B."/>
            <person name="Stern D."/>
            <person name="Gibbs R.A."/>
            <person name="Richards S."/>
            <person name="Moran N.A."/>
        </authorList>
    </citation>
    <scope>NUCLEOTIDE SEQUENCE [LARGE SCALE GENOMIC DNA]</scope>
    <source>
        <strain evidence="2">LSR1</strain>
    </source>
</reference>
<keyword evidence="3" id="KW-1185">Reference proteome</keyword>
<name>E0WSV8_9ENTR</name>
<gene>
    <name evidence="2" type="ORF">REG_1086</name>
</gene>
<dbReference type="Proteomes" id="UP000005726">
    <property type="component" value="Unassembled WGS sequence"/>
</dbReference>
<dbReference type="GO" id="GO:0016020">
    <property type="term" value="C:membrane"/>
    <property type="evidence" value="ECO:0007669"/>
    <property type="project" value="InterPro"/>
</dbReference>
<dbReference type="SUPFAM" id="SSF53756">
    <property type="entry name" value="UDP-Glycosyltransferase/glycogen phosphorylase"/>
    <property type="match status" value="1"/>
</dbReference>
<dbReference type="InterPro" id="IPR007554">
    <property type="entry name" value="Glycerophosphate_synth"/>
</dbReference>
<dbReference type="InterPro" id="IPR043148">
    <property type="entry name" value="TagF_C"/>
</dbReference>
<dbReference type="AlphaFoldDB" id="E0WSV8"/>